<evidence type="ECO:0000259" key="2">
    <source>
        <dbReference type="Pfam" id="PF17479"/>
    </source>
</evidence>
<dbReference type="Pfam" id="PF17479">
    <property type="entry name" value="DUF3048_C"/>
    <property type="match status" value="1"/>
</dbReference>
<accession>A0A1G1V0V6</accession>
<feature type="domain" description="DUF3048" evidence="2">
    <location>
        <begin position="268"/>
        <end position="373"/>
    </location>
</feature>
<dbReference type="InterPro" id="IPR035328">
    <property type="entry name" value="DUF3048_C"/>
</dbReference>
<dbReference type="Pfam" id="PF11258">
    <property type="entry name" value="DUF3048"/>
    <property type="match status" value="1"/>
</dbReference>
<feature type="domain" description="DUF3048" evidence="1">
    <location>
        <begin position="76"/>
        <end position="224"/>
    </location>
</feature>
<organism evidence="3 4">
    <name type="scientific">Candidatus Blackburnbacteria bacterium RIFCSPHIGHO2_01_FULL_43_15b</name>
    <dbReference type="NCBI Taxonomy" id="1797513"/>
    <lineage>
        <taxon>Bacteria</taxon>
        <taxon>Candidatus Blackburniibacteriota</taxon>
    </lineage>
</organism>
<reference evidence="3 4" key="1">
    <citation type="journal article" date="2016" name="Nat. Commun.">
        <title>Thousands of microbial genomes shed light on interconnected biogeochemical processes in an aquifer system.</title>
        <authorList>
            <person name="Anantharaman K."/>
            <person name="Brown C.T."/>
            <person name="Hug L.A."/>
            <person name="Sharon I."/>
            <person name="Castelle C.J."/>
            <person name="Probst A.J."/>
            <person name="Thomas B.C."/>
            <person name="Singh A."/>
            <person name="Wilkins M.J."/>
            <person name="Karaoz U."/>
            <person name="Brodie E.L."/>
            <person name="Williams K.H."/>
            <person name="Hubbard S.S."/>
            <person name="Banfield J.F."/>
        </authorList>
    </citation>
    <scope>NUCLEOTIDE SEQUENCE [LARGE SCALE GENOMIC DNA]</scope>
</reference>
<dbReference type="Gene3D" id="3.50.90.10">
    <property type="entry name" value="YerB-like"/>
    <property type="match status" value="1"/>
</dbReference>
<dbReference type="SUPFAM" id="SSF159774">
    <property type="entry name" value="YerB-like"/>
    <property type="match status" value="1"/>
</dbReference>
<evidence type="ECO:0000313" key="3">
    <source>
        <dbReference type="EMBL" id="OGY09029.1"/>
    </source>
</evidence>
<comment type="caution">
    <text evidence="3">The sequence shown here is derived from an EMBL/GenBank/DDBJ whole genome shotgun (WGS) entry which is preliminary data.</text>
</comment>
<dbReference type="InterPro" id="IPR021416">
    <property type="entry name" value="DUF3048_N"/>
</dbReference>
<protein>
    <recommendedName>
        <fullName evidence="5">DUF3048 domain-containing protein</fullName>
    </recommendedName>
</protein>
<name>A0A1G1V0V6_9BACT</name>
<gene>
    <name evidence="3" type="ORF">A2782_00895</name>
</gene>
<dbReference type="STRING" id="1797513.A2782_00895"/>
<evidence type="ECO:0008006" key="5">
    <source>
        <dbReference type="Google" id="ProtNLM"/>
    </source>
</evidence>
<sequence length="384" mass="43064">MQNTKVKLIAGLLGLYLVAVGISYAVFSYIIKPAKKSVTPQNVAQTRSKIDPSAPKDQECPISGEKFTQAERDIWEKRRPLMIMIENHQEARPQSGLSSADVVYEAIAEGGISRFMGVFYCGVASEEVQVGPVRSARTYFLDWASEYGDHPLYAHVGGANKPGPADALGQINNYGWFLYNDLNQFSMGFPTYWRDYERLGRTVATEHTMYSTTDKLLAVAADRGLLAQDKNGTDWNKGYTAWKFTDGQSSTSPTAAKISFSFWEGYQDYNVSWIYDTATNTYKRENGSQPHMDLDNNQQLSASNVVIQFTPLKGPIDELKHMLYKTIGTGRALVFQNGNVTQASWSKKSRTDRTIFLDKAGKQITFVRGPIWIEEVDPITKVTY</sequence>
<dbReference type="Proteomes" id="UP000177967">
    <property type="component" value="Unassembled WGS sequence"/>
</dbReference>
<dbReference type="AlphaFoldDB" id="A0A1G1V0V6"/>
<evidence type="ECO:0000313" key="4">
    <source>
        <dbReference type="Proteomes" id="UP000177967"/>
    </source>
</evidence>
<proteinExistence type="predicted"/>
<dbReference type="InterPro" id="IPR023158">
    <property type="entry name" value="YerB-like_sf"/>
</dbReference>
<dbReference type="EMBL" id="MHBW01000017">
    <property type="protein sequence ID" value="OGY09029.1"/>
    <property type="molecule type" value="Genomic_DNA"/>
</dbReference>
<evidence type="ECO:0000259" key="1">
    <source>
        <dbReference type="Pfam" id="PF11258"/>
    </source>
</evidence>